<dbReference type="AlphaFoldDB" id="A0A1G4MKT4"/>
<dbReference type="EMBL" id="LT598491">
    <property type="protein sequence ID" value="SCW04483.1"/>
    <property type="molecule type" value="Genomic_DNA"/>
</dbReference>
<reference evidence="5 6" key="1">
    <citation type="submission" date="2016-03" db="EMBL/GenBank/DDBJ databases">
        <authorList>
            <person name="Devillers H."/>
        </authorList>
    </citation>
    <scope>NUCLEOTIDE SEQUENCE [LARGE SCALE GENOMIC DNA]</scope>
    <source>
        <strain evidence="5">CBS 6772</strain>
    </source>
</reference>
<evidence type="ECO:0000313" key="5">
    <source>
        <dbReference type="EMBL" id="SCW04483.1"/>
    </source>
</evidence>
<dbReference type="InterPro" id="IPR050342">
    <property type="entry name" value="HMGB"/>
</dbReference>
<dbReference type="PANTHER" id="PTHR48112">
    <property type="entry name" value="HIGH MOBILITY GROUP PROTEIN DSP1"/>
    <property type="match status" value="1"/>
</dbReference>
<gene>
    <name evidence="5" type="ORF">LAFE_0H14532G</name>
</gene>
<name>A0A1G4MKT4_LACFM</name>
<evidence type="ECO:0000313" key="6">
    <source>
        <dbReference type="Proteomes" id="UP000190831"/>
    </source>
</evidence>
<dbReference type="Gene3D" id="1.10.30.10">
    <property type="entry name" value="High mobility group box domain"/>
    <property type="match status" value="2"/>
</dbReference>
<dbReference type="SMART" id="SM00398">
    <property type="entry name" value="HMG"/>
    <property type="match status" value="2"/>
</dbReference>
<dbReference type="Pfam" id="PF00505">
    <property type="entry name" value="HMG_box"/>
    <property type="match status" value="2"/>
</dbReference>
<organism evidence="5 6">
    <name type="scientific">Lachancea fermentati</name>
    <name type="common">Zygosaccharomyces fermentati</name>
    <dbReference type="NCBI Taxonomy" id="4955"/>
    <lineage>
        <taxon>Eukaryota</taxon>
        <taxon>Fungi</taxon>
        <taxon>Dikarya</taxon>
        <taxon>Ascomycota</taxon>
        <taxon>Saccharomycotina</taxon>
        <taxon>Saccharomycetes</taxon>
        <taxon>Saccharomycetales</taxon>
        <taxon>Saccharomycetaceae</taxon>
        <taxon>Lachancea</taxon>
    </lineage>
</organism>
<feature type="DNA-binding region" description="HMG box" evidence="2">
    <location>
        <begin position="100"/>
        <end position="168"/>
    </location>
</feature>
<keyword evidence="2" id="KW-0539">Nucleus</keyword>
<sequence length="252" mass="29432">MFNSFLAQFGQRQVANVINNAFNASAQSVNAAMAAAMMNQPAQRFFHAAMNTPSMMEMTHPAMVQPTPQYQIQVTQPMAKKMSTTQSRIEKRKLLKKQGPKRPSSAYFLFSMDVREDLIRKYPDAKVPELSKLASAKWKEMSDEEKKPYHEKFKLNWEKYRIARKEYEATLPPKRPSGPFIQFTQDVRPQIVRENPDKDLIEITKLIGERWRSLSPEEKQEYTNTYKRKLREWEEQYPEEAANDNERGSASE</sequence>
<dbReference type="Proteomes" id="UP000190831">
    <property type="component" value="Chromosome H"/>
</dbReference>
<dbReference type="InterPro" id="IPR009071">
    <property type="entry name" value="HMG_box_dom"/>
</dbReference>
<dbReference type="GO" id="GO:0005634">
    <property type="term" value="C:nucleus"/>
    <property type="evidence" value="ECO:0007669"/>
    <property type="project" value="UniProtKB-UniRule"/>
</dbReference>
<dbReference type="STRING" id="4955.A0A1G4MKT4"/>
<feature type="domain" description="HMG box" evidence="4">
    <location>
        <begin position="100"/>
        <end position="168"/>
    </location>
</feature>
<feature type="DNA-binding region" description="HMG box" evidence="2">
    <location>
        <begin position="173"/>
        <end position="241"/>
    </location>
</feature>
<proteinExistence type="predicted"/>
<protein>
    <submittedName>
        <fullName evidence="5">LAFE_0H14532g1_1</fullName>
    </submittedName>
</protein>
<evidence type="ECO:0000256" key="1">
    <source>
        <dbReference type="ARBA" id="ARBA00023125"/>
    </source>
</evidence>
<dbReference type="InterPro" id="IPR036910">
    <property type="entry name" value="HMG_box_dom_sf"/>
</dbReference>
<evidence type="ECO:0000256" key="2">
    <source>
        <dbReference type="PROSITE-ProRule" id="PRU00267"/>
    </source>
</evidence>
<evidence type="ECO:0000259" key="4">
    <source>
        <dbReference type="PROSITE" id="PS50118"/>
    </source>
</evidence>
<keyword evidence="6" id="KW-1185">Reference proteome</keyword>
<keyword evidence="1 2" id="KW-0238">DNA-binding</keyword>
<dbReference type="OrthoDB" id="5550281at2759"/>
<dbReference type="SUPFAM" id="SSF47095">
    <property type="entry name" value="HMG-box"/>
    <property type="match status" value="2"/>
</dbReference>
<evidence type="ECO:0000256" key="3">
    <source>
        <dbReference type="SAM" id="MobiDB-lite"/>
    </source>
</evidence>
<dbReference type="PROSITE" id="PS50118">
    <property type="entry name" value="HMG_BOX_2"/>
    <property type="match status" value="2"/>
</dbReference>
<feature type="region of interest" description="Disordered" evidence="3">
    <location>
        <begin position="233"/>
        <end position="252"/>
    </location>
</feature>
<feature type="domain" description="HMG box" evidence="4">
    <location>
        <begin position="173"/>
        <end position="241"/>
    </location>
</feature>
<dbReference type="CDD" id="cd22012">
    <property type="entry name" value="HMG-box_ABF2_IXR1-like_rpt2"/>
    <property type="match status" value="1"/>
</dbReference>
<dbReference type="OMA" id="YRIARKE"/>
<dbReference type="PANTHER" id="PTHR48112:SF22">
    <property type="entry name" value="MITOCHONDRIAL TRANSCRIPTION FACTOR A, ISOFORM B"/>
    <property type="match status" value="1"/>
</dbReference>
<dbReference type="GO" id="GO:0003677">
    <property type="term" value="F:DNA binding"/>
    <property type="evidence" value="ECO:0007669"/>
    <property type="project" value="UniProtKB-UniRule"/>
</dbReference>
<accession>A0A1G4MKT4</accession>